<protein>
    <recommendedName>
        <fullName evidence="4">UrcA family protein</fullName>
    </recommendedName>
</protein>
<evidence type="ECO:0008006" key="4">
    <source>
        <dbReference type="Google" id="ProtNLM"/>
    </source>
</evidence>
<evidence type="ECO:0000256" key="1">
    <source>
        <dbReference type="SAM" id="SignalP"/>
    </source>
</evidence>
<dbReference type="RefSeq" id="WP_182665634.1">
    <property type="nucleotide sequence ID" value="NZ_JACIVI010000006.1"/>
</dbReference>
<feature type="chain" id="PRO_5032436671" description="UrcA family protein" evidence="1">
    <location>
        <begin position="23"/>
        <end position="124"/>
    </location>
</feature>
<keyword evidence="3" id="KW-1185">Reference proteome</keyword>
<proteinExistence type="predicted"/>
<reference evidence="2 3" key="1">
    <citation type="submission" date="2020-08" db="EMBL/GenBank/DDBJ databases">
        <title>Aquariorum lacteus gen. nov., sp. nov., a new member of the family Comamonadaceae, isolated from freshwater aquarium.</title>
        <authorList>
            <person name="Chun S.-J."/>
        </authorList>
    </citation>
    <scope>NUCLEOTIDE SEQUENCE [LARGE SCALE GENOMIC DNA]</scope>
    <source>
        <strain evidence="2 3">SJAQ100</strain>
    </source>
</reference>
<sequence>MPRLLLTSLSLGLALAASPALRAQTAASPNDYPTIDRVLFVQTCLREHPGPSFEMLNKCSCAVDALARQIKHEDYVELSTASNASTIGGERGAYLREVESVQVEVRKYRTAVKKAKEGCFIRME</sequence>
<feature type="signal peptide" evidence="1">
    <location>
        <begin position="1"/>
        <end position="22"/>
    </location>
</feature>
<comment type="caution">
    <text evidence="2">The sequence shown here is derived from an EMBL/GenBank/DDBJ whole genome shotgun (WGS) entry which is preliminary data.</text>
</comment>
<keyword evidence="1" id="KW-0732">Signal</keyword>
<accession>A0A839HJW8</accession>
<dbReference type="AlphaFoldDB" id="A0A839HJW8"/>
<evidence type="ECO:0000313" key="3">
    <source>
        <dbReference type="Proteomes" id="UP000586093"/>
    </source>
</evidence>
<evidence type="ECO:0000313" key="2">
    <source>
        <dbReference type="EMBL" id="MBB1163067.1"/>
    </source>
</evidence>
<dbReference type="EMBL" id="JACIVI010000006">
    <property type="protein sequence ID" value="MBB1163067.1"/>
    <property type="molecule type" value="Genomic_DNA"/>
</dbReference>
<gene>
    <name evidence="2" type="ORF">H4F90_13925</name>
</gene>
<dbReference type="Proteomes" id="UP000586093">
    <property type="component" value="Unassembled WGS sequence"/>
</dbReference>
<organism evidence="2 3">
    <name type="scientific">Aquariibacter albus</name>
    <dbReference type="NCBI Taxonomy" id="2759899"/>
    <lineage>
        <taxon>Bacteria</taxon>
        <taxon>Pseudomonadati</taxon>
        <taxon>Pseudomonadota</taxon>
        <taxon>Betaproteobacteria</taxon>
        <taxon>Burkholderiales</taxon>
        <taxon>Sphaerotilaceae</taxon>
        <taxon>Aquariibacter</taxon>
    </lineage>
</organism>
<name>A0A839HJW8_9BURK</name>